<dbReference type="EMBL" id="WBMT01000018">
    <property type="protein sequence ID" value="KAB2343658.1"/>
    <property type="molecule type" value="Genomic_DNA"/>
</dbReference>
<dbReference type="InterPro" id="IPR011990">
    <property type="entry name" value="TPR-like_helical_dom_sf"/>
</dbReference>
<protein>
    <recommendedName>
        <fullName evidence="6">OmpR/PhoB-type domain-containing protein</fullName>
    </recommendedName>
</protein>
<keyword evidence="3 5" id="KW-0238">DNA-binding</keyword>
<name>A0A6H9YMV4_9ACTN</name>
<dbReference type="SMART" id="SM00862">
    <property type="entry name" value="Trans_reg_C"/>
    <property type="match status" value="1"/>
</dbReference>
<dbReference type="GO" id="GO:0000160">
    <property type="term" value="P:phosphorelay signal transduction system"/>
    <property type="evidence" value="ECO:0007669"/>
    <property type="project" value="InterPro"/>
</dbReference>
<dbReference type="SUPFAM" id="SSF46894">
    <property type="entry name" value="C-terminal effector domain of the bipartite response regulators"/>
    <property type="match status" value="1"/>
</dbReference>
<comment type="caution">
    <text evidence="7">The sequence shown here is derived from an EMBL/GenBank/DDBJ whole genome shotgun (WGS) entry which is preliminary data.</text>
</comment>
<dbReference type="Gene3D" id="1.10.10.10">
    <property type="entry name" value="Winged helix-like DNA-binding domain superfamily/Winged helix DNA-binding domain"/>
    <property type="match status" value="1"/>
</dbReference>
<evidence type="ECO:0000259" key="6">
    <source>
        <dbReference type="PROSITE" id="PS51755"/>
    </source>
</evidence>
<dbReference type="GO" id="GO:0006355">
    <property type="term" value="P:regulation of DNA-templated transcription"/>
    <property type="evidence" value="ECO:0007669"/>
    <property type="project" value="InterPro"/>
</dbReference>
<dbReference type="InterPro" id="IPR036388">
    <property type="entry name" value="WH-like_DNA-bd_sf"/>
</dbReference>
<dbReference type="SMART" id="SM01043">
    <property type="entry name" value="BTAD"/>
    <property type="match status" value="1"/>
</dbReference>
<evidence type="ECO:0000256" key="4">
    <source>
        <dbReference type="ARBA" id="ARBA00023163"/>
    </source>
</evidence>
<gene>
    <name evidence="7" type="ORF">F8566_33545</name>
</gene>
<feature type="DNA-binding region" description="OmpR/PhoB-type" evidence="5">
    <location>
        <begin position="126"/>
        <end position="223"/>
    </location>
</feature>
<keyword evidence="8" id="KW-1185">Reference proteome</keyword>
<dbReference type="OrthoDB" id="5521887at2"/>
<evidence type="ECO:0000256" key="3">
    <source>
        <dbReference type="ARBA" id="ARBA00023125"/>
    </source>
</evidence>
<keyword evidence="4" id="KW-0804">Transcription</keyword>
<evidence type="ECO:0000256" key="5">
    <source>
        <dbReference type="PROSITE-ProRule" id="PRU01091"/>
    </source>
</evidence>
<evidence type="ECO:0000313" key="8">
    <source>
        <dbReference type="Proteomes" id="UP000468735"/>
    </source>
</evidence>
<dbReference type="InterPro" id="IPR027417">
    <property type="entry name" value="P-loop_NTPase"/>
</dbReference>
<proteinExistence type="inferred from homology"/>
<dbReference type="InterPro" id="IPR016032">
    <property type="entry name" value="Sig_transdc_resp-reg_C-effctor"/>
</dbReference>
<dbReference type="InterPro" id="IPR051677">
    <property type="entry name" value="AfsR-DnrI-RedD_regulator"/>
</dbReference>
<organism evidence="7 8">
    <name type="scientific">Actinomadura rudentiformis</name>
    <dbReference type="NCBI Taxonomy" id="359158"/>
    <lineage>
        <taxon>Bacteria</taxon>
        <taxon>Bacillati</taxon>
        <taxon>Actinomycetota</taxon>
        <taxon>Actinomycetes</taxon>
        <taxon>Streptosporangiales</taxon>
        <taxon>Thermomonosporaceae</taxon>
        <taxon>Actinomadura</taxon>
    </lineage>
</organism>
<accession>A0A6H9YMV4</accession>
<comment type="similarity">
    <text evidence="1">Belongs to the AfsR/DnrI/RedD regulatory family.</text>
</comment>
<dbReference type="InterPro" id="IPR005158">
    <property type="entry name" value="BTAD"/>
</dbReference>
<sequence>MGDGDGTGNAAASCGPDHHLADHPLADHHMADHVLDRLAEDLGAARAAVHPALRARYLAQIQWHSGWALRQAVTECRERLGMTWRDTASSLRVPYPTLYRQYTAGGRLVVGEAPAEAPAGTPAEEPDRKPAGPELLILGEMIVRADGRNVALPGPSVRGLLGALLLFPGDIVGEDRLLELAWGERGTRRALQCAVHRLRSWLRRLAGQPCRLEHSGSGYRLMVPAESVDLARFRARVRAGASGDPDRRLALLSAALGEWRGPVLGGRPEWLADDPVVRAVEQSRVDTAATLADLALRLGRSADVVSLVAEVAAAAPYDEPLQARLVRLLSASGRHAEALRQVERVRERLADDLGIGPSEEMRSAHAAALQEDSRFVPIPMQLPPDVPDFTGRHREIETICDPMLAGRGPLVFAVSGGPGLGKTALTVHVAHRMAALYSNGQLHADLRGSDPYVVLGRFLHALGVDEQVLPWSLDERVALYRSRTAGRRVLVLLDDAADEAQVRPLVPGAAGCAVLVTGRTWLAGLAGARLLKLGVPAQDEAVRLLCRVSGRPGLAADPAAAEIVRLCDRVPLAVRIAGARLAMRPRLSAAGLAGRLRDPDRRLDELAVHGLSMRASLDSAYRDLAVAHRETFRQLGALPATGFPARSAGALLGVSAESATAHLEALADAGLADVVGDEARGEVHYALTDLMRIYALERARHGVSG</sequence>
<dbReference type="GO" id="GO:0043531">
    <property type="term" value="F:ADP binding"/>
    <property type="evidence" value="ECO:0007669"/>
    <property type="project" value="InterPro"/>
</dbReference>
<dbReference type="Pfam" id="PF03704">
    <property type="entry name" value="BTAD"/>
    <property type="match status" value="1"/>
</dbReference>
<dbReference type="Gene3D" id="1.25.40.10">
    <property type="entry name" value="Tetratricopeptide repeat domain"/>
    <property type="match status" value="1"/>
</dbReference>
<dbReference type="CDD" id="cd15831">
    <property type="entry name" value="BTAD"/>
    <property type="match status" value="1"/>
</dbReference>
<evidence type="ECO:0000256" key="1">
    <source>
        <dbReference type="ARBA" id="ARBA00005820"/>
    </source>
</evidence>
<reference evidence="7 8" key="1">
    <citation type="submission" date="2019-09" db="EMBL/GenBank/DDBJ databases">
        <title>Actinomadura physcomitrii sp. nov., a novel actinomycete isolated from moss [Physcomitrium sphaericum (Ludw) Fuernr].</title>
        <authorList>
            <person name="Zhuang X."/>
            <person name="Liu C."/>
        </authorList>
    </citation>
    <scope>NUCLEOTIDE SEQUENCE [LARGE SCALE GENOMIC DNA]</scope>
    <source>
        <strain evidence="7 8">HMC1</strain>
    </source>
</reference>
<evidence type="ECO:0000313" key="7">
    <source>
        <dbReference type="EMBL" id="KAB2343658.1"/>
    </source>
</evidence>
<feature type="domain" description="OmpR/PhoB-type" evidence="6">
    <location>
        <begin position="126"/>
        <end position="223"/>
    </location>
</feature>
<dbReference type="AlphaFoldDB" id="A0A6H9YMV4"/>
<dbReference type="PANTHER" id="PTHR35807:SF1">
    <property type="entry name" value="TRANSCRIPTIONAL REGULATOR REDD"/>
    <property type="match status" value="1"/>
</dbReference>
<dbReference type="PRINTS" id="PR00364">
    <property type="entry name" value="DISEASERSIST"/>
</dbReference>
<dbReference type="InterPro" id="IPR001867">
    <property type="entry name" value="OmpR/PhoB-type_DNA-bd"/>
</dbReference>
<dbReference type="PROSITE" id="PS51755">
    <property type="entry name" value="OMPR_PHOB"/>
    <property type="match status" value="1"/>
</dbReference>
<dbReference type="Proteomes" id="UP000468735">
    <property type="component" value="Unassembled WGS sequence"/>
</dbReference>
<evidence type="ECO:0000256" key="2">
    <source>
        <dbReference type="ARBA" id="ARBA00023015"/>
    </source>
</evidence>
<dbReference type="PANTHER" id="PTHR35807">
    <property type="entry name" value="TRANSCRIPTIONAL REGULATOR REDD-RELATED"/>
    <property type="match status" value="1"/>
</dbReference>
<dbReference type="Gene3D" id="3.40.50.300">
    <property type="entry name" value="P-loop containing nucleotide triphosphate hydrolases"/>
    <property type="match status" value="1"/>
</dbReference>
<dbReference type="SUPFAM" id="SSF48452">
    <property type="entry name" value="TPR-like"/>
    <property type="match status" value="1"/>
</dbReference>
<dbReference type="SUPFAM" id="SSF52540">
    <property type="entry name" value="P-loop containing nucleoside triphosphate hydrolases"/>
    <property type="match status" value="1"/>
</dbReference>
<keyword evidence="2" id="KW-0805">Transcription regulation</keyword>
<dbReference type="GO" id="GO:0003677">
    <property type="term" value="F:DNA binding"/>
    <property type="evidence" value="ECO:0007669"/>
    <property type="project" value="UniProtKB-UniRule"/>
</dbReference>